<dbReference type="Proteomes" id="UP000309138">
    <property type="component" value="Unassembled WGS sequence"/>
</dbReference>
<sequence>MGEIAALLRIGTEQEPALLGRLADEALAMAEHFTGQALIVRDVTERVRADGDWHRLMATPVRSIALATTPGNAIDIDAAGDGWVKLARGAAPLAVSYQAGLATSWAELPAGLRGGIARLAAHRFDARDDDQVPPAAVAALWRPWRRMRIAASAPAP</sequence>
<name>A0A4V5PU72_9SPHN</name>
<evidence type="ECO:0000313" key="1">
    <source>
        <dbReference type="EMBL" id="TKD52298.1"/>
    </source>
</evidence>
<dbReference type="OrthoDB" id="8478788at2"/>
<organism evidence="1 2">
    <name type="scientific">Sphingomonas baiyangensis</name>
    <dbReference type="NCBI Taxonomy" id="2572576"/>
    <lineage>
        <taxon>Bacteria</taxon>
        <taxon>Pseudomonadati</taxon>
        <taxon>Pseudomonadota</taxon>
        <taxon>Alphaproteobacteria</taxon>
        <taxon>Sphingomonadales</taxon>
        <taxon>Sphingomonadaceae</taxon>
        <taxon>Sphingomonas</taxon>
    </lineage>
</organism>
<comment type="caution">
    <text evidence="1">The sequence shown here is derived from an EMBL/GenBank/DDBJ whole genome shotgun (WGS) entry which is preliminary data.</text>
</comment>
<dbReference type="AlphaFoldDB" id="A0A4V5PU72"/>
<keyword evidence="2" id="KW-1185">Reference proteome</keyword>
<protein>
    <recommendedName>
        <fullName evidence="3">Phage gp6-like head-tail connector protein</fullName>
    </recommendedName>
</protein>
<evidence type="ECO:0008006" key="3">
    <source>
        <dbReference type="Google" id="ProtNLM"/>
    </source>
</evidence>
<accession>A0A4V5PU72</accession>
<evidence type="ECO:0000313" key="2">
    <source>
        <dbReference type="Proteomes" id="UP000309138"/>
    </source>
</evidence>
<reference evidence="1 2" key="1">
    <citation type="submission" date="2019-04" db="EMBL/GenBank/DDBJ databases">
        <authorList>
            <person name="Yang Y."/>
            <person name="Wei D."/>
        </authorList>
    </citation>
    <scope>NUCLEOTIDE SEQUENCE [LARGE SCALE GENOMIC DNA]</scope>
    <source>
        <strain evidence="1 2">L-1-4w-11</strain>
    </source>
</reference>
<gene>
    <name evidence="1" type="ORF">FBR43_13500</name>
</gene>
<proteinExistence type="predicted"/>
<dbReference type="InterPro" id="IPR011738">
    <property type="entry name" value="Phage_CHP"/>
</dbReference>
<dbReference type="EMBL" id="SWKR01000002">
    <property type="protein sequence ID" value="TKD52298.1"/>
    <property type="molecule type" value="Genomic_DNA"/>
</dbReference>
<dbReference type="NCBIfam" id="TIGR02215">
    <property type="entry name" value="phage_chp_gp8"/>
    <property type="match status" value="1"/>
</dbReference>